<evidence type="ECO:0000313" key="2">
    <source>
        <dbReference type="Proteomes" id="UP000215145"/>
    </source>
</evidence>
<dbReference type="EMBL" id="NMUQ01000001">
    <property type="protein sequence ID" value="OXM15492.1"/>
    <property type="molecule type" value="Genomic_DNA"/>
</dbReference>
<gene>
    <name evidence="1" type="ORF">CGZ75_01770</name>
</gene>
<dbReference type="Proteomes" id="UP000215145">
    <property type="component" value="Unassembled WGS sequence"/>
</dbReference>
<name>A0A229NZV0_9BACL</name>
<organism evidence="1 2">
    <name type="scientific">Paenibacillus herberti</name>
    <dbReference type="NCBI Taxonomy" id="1619309"/>
    <lineage>
        <taxon>Bacteria</taxon>
        <taxon>Bacillati</taxon>
        <taxon>Bacillota</taxon>
        <taxon>Bacilli</taxon>
        <taxon>Bacillales</taxon>
        <taxon>Paenibacillaceae</taxon>
        <taxon>Paenibacillus</taxon>
    </lineage>
</organism>
<dbReference type="AlphaFoldDB" id="A0A229NZV0"/>
<reference evidence="1 2" key="1">
    <citation type="submission" date="2017-07" db="EMBL/GenBank/DDBJ databases">
        <title>Paenibacillus herberti R33 genome sequencing and assembly.</title>
        <authorList>
            <person name="Su W."/>
        </authorList>
    </citation>
    <scope>NUCLEOTIDE SEQUENCE [LARGE SCALE GENOMIC DNA]</scope>
    <source>
        <strain evidence="1 2">R33</strain>
    </source>
</reference>
<dbReference type="InterPro" id="IPR007253">
    <property type="entry name" value="Cell_wall-bd_2"/>
</dbReference>
<comment type="caution">
    <text evidence="1">The sequence shown here is derived from an EMBL/GenBank/DDBJ whole genome shotgun (WGS) entry which is preliminary data.</text>
</comment>
<protein>
    <submittedName>
        <fullName evidence="1">ArsR family transcriptional regulator</fullName>
    </submittedName>
</protein>
<dbReference type="Pfam" id="PF04122">
    <property type="entry name" value="CW_binding_2"/>
    <property type="match status" value="1"/>
</dbReference>
<evidence type="ECO:0000313" key="1">
    <source>
        <dbReference type="EMBL" id="OXM15492.1"/>
    </source>
</evidence>
<keyword evidence="2" id="KW-1185">Reference proteome</keyword>
<proteinExistence type="predicted"/>
<sequence length="428" mass="44062">MSAGTGAATRGNSGVQFAKNAAVLLLLSAVWLGGCTSTRGGGHSGQGDHSAFMATGSGSGESIATGISSGISMPWIATKNTTRINTASPVEAAVLVSRTLWPAQSKASRPGAVILADPTDWASAAAAAHLIHHPHNGPVLYVTGESIPSATLQELQRLQPTGVKGSGVQVILTGKLEAGVEQAAEELGFKTTRVEGGNAAELAAAADAYFIQSAGEISEGVIIGSSDEEAFTMPAAYWSAHMPEPLLYVSGDRIPIATVQALQKRGGKASIYIIGPEKAVSAKLEEELSAYGNVTRISGKDAYENAIAFAKFKDNSTGFGWGVNEPGRNLTLSNVETPQLALAGAPFAHLGKHAPLIWTSKNAMPGSVMEYVMSLQTKYEQSPADGPFNHAWLLGGTAQLTEAAQGELDAMLEISSASSASDGGHGGH</sequence>
<accession>A0A229NZV0</accession>